<dbReference type="EMBL" id="WTYE01000001">
    <property type="protein sequence ID" value="MXP33777.1"/>
    <property type="molecule type" value="Genomic_DNA"/>
</dbReference>
<dbReference type="InterPro" id="IPR050300">
    <property type="entry name" value="GDXG_lipolytic_enzyme"/>
</dbReference>
<dbReference type="InterPro" id="IPR029058">
    <property type="entry name" value="AB_hydrolase_fold"/>
</dbReference>
<evidence type="ECO:0000313" key="4">
    <source>
        <dbReference type="EMBL" id="MXP33777.1"/>
    </source>
</evidence>
<dbReference type="Gene3D" id="3.40.50.1820">
    <property type="entry name" value="alpha/beta hydrolase"/>
    <property type="match status" value="1"/>
</dbReference>
<sequence>MGKLGWTLILLVWLAALLFGLWHWALNAQSVSTLDRADAIFTSNSAKVSQPILFGPEADQKLVVVTPSKPAERPLPVVIFIHGGSWAKGDPVDYAYIGRNFAPEGYVVVSAGYRLVPGGEFPAMLEDGAASVRWVVDNIAHYGGNPDRIYLMGHSAGAYNAVMLALDPQWLEQEGLPGNTIDGAIGLAGPYDFLPLDSESTKNAFGAASNLDRTQPINFVGPNTPPILLLTGNADETVRPRNSRALAAKISKSGAQNEPVEFDNMGHAGIIMALSRPFAGDGAVKRAIIEWLAKQEATQDLENGTPSGTIQPAQG</sequence>
<feature type="domain" description="BD-FAE-like" evidence="2">
    <location>
        <begin position="70"/>
        <end position="249"/>
    </location>
</feature>
<dbReference type="OrthoDB" id="9771666at2"/>
<organism evidence="4 5">
    <name type="scientific">Parerythrobacter jejuensis</name>
    <dbReference type="NCBI Taxonomy" id="795812"/>
    <lineage>
        <taxon>Bacteria</taxon>
        <taxon>Pseudomonadati</taxon>
        <taxon>Pseudomonadota</taxon>
        <taxon>Alphaproteobacteria</taxon>
        <taxon>Sphingomonadales</taxon>
        <taxon>Erythrobacteraceae</taxon>
        <taxon>Parerythrobacter</taxon>
    </lineage>
</organism>
<comment type="caution">
    <text evidence="4">The sequence shown here is derived from an EMBL/GenBank/DDBJ whole genome shotgun (WGS) entry which is preliminary data.</text>
</comment>
<gene>
    <name evidence="3" type="ORF">GRI94_04165</name>
    <name evidence="4" type="ORF">GRI94_18255</name>
</gene>
<evidence type="ECO:0000259" key="2">
    <source>
        <dbReference type="Pfam" id="PF20434"/>
    </source>
</evidence>
<evidence type="ECO:0000256" key="1">
    <source>
        <dbReference type="ARBA" id="ARBA00022801"/>
    </source>
</evidence>
<dbReference type="Proteomes" id="UP000446786">
    <property type="component" value="Unassembled WGS sequence"/>
</dbReference>
<protein>
    <submittedName>
        <fullName evidence="4">Alpha/beta hydrolase fold domain-containing protein</fullName>
    </submittedName>
</protein>
<proteinExistence type="predicted"/>
<dbReference type="PANTHER" id="PTHR48081:SF33">
    <property type="entry name" value="KYNURENINE FORMAMIDASE"/>
    <property type="match status" value="1"/>
</dbReference>
<dbReference type="Pfam" id="PF20434">
    <property type="entry name" value="BD-FAE"/>
    <property type="match status" value="1"/>
</dbReference>
<dbReference type="GO" id="GO:0016787">
    <property type="term" value="F:hydrolase activity"/>
    <property type="evidence" value="ECO:0007669"/>
    <property type="project" value="UniProtKB-KW"/>
</dbReference>
<keyword evidence="1 4" id="KW-0378">Hydrolase</keyword>
<dbReference type="AlphaFoldDB" id="A0A845AWW1"/>
<name>A0A845AWW1_9SPHN</name>
<dbReference type="EMBL" id="WTYE01000001">
    <property type="protein sequence ID" value="MXP31017.1"/>
    <property type="molecule type" value="Genomic_DNA"/>
</dbReference>
<keyword evidence="5" id="KW-1185">Reference proteome</keyword>
<accession>A0A845AWW1</accession>
<evidence type="ECO:0000313" key="3">
    <source>
        <dbReference type="EMBL" id="MXP31017.1"/>
    </source>
</evidence>
<dbReference type="SUPFAM" id="SSF53474">
    <property type="entry name" value="alpha/beta-Hydrolases"/>
    <property type="match status" value="1"/>
</dbReference>
<dbReference type="InterPro" id="IPR049492">
    <property type="entry name" value="BD-FAE-like_dom"/>
</dbReference>
<dbReference type="PANTHER" id="PTHR48081">
    <property type="entry name" value="AB HYDROLASE SUPERFAMILY PROTEIN C4A8.06C"/>
    <property type="match status" value="1"/>
</dbReference>
<reference evidence="4 5" key="1">
    <citation type="submission" date="2019-12" db="EMBL/GenBank/DDBJ databases">
        <title>Genomic-based taxomic classification of the family Erythrobacteraceae.</title>
        <authorList>
            <person name="Xu L."/>
        </authorList>
    </citation>
    <scope>NUCLEOTIDE SEQUENCE [LARGE SCALE GENOMIC DNA]</scope>
    <source>
        <strain evidence="4 5">JCM 16677</strain>
    </source>
</reference>
<evidence type="ECO:0000313" key="5">
    <source>
        <dbReference type="Proteomes" id="UP000446786"/>
    </source>
</evidence>